<dbReference type="SUPFAM" id="SSF55166">
    <property type="entry name" value="Hedgehog/DD-peptidase"/>
    <property type="match status" value="1"/>
</dbReference>
<feature type="domain" description="Peptidase M15C" evidence="3">
    <location>
        <begin position="214"/>
        <end position="292"/>
    </location>
</feature>
<feature type="signal peptide" evidence="2">
    <location>
        <begin position="1"/>
        <end position="33"/>
    </location>
</feature>
<dbReference type="Proteomes" id="UP000546162">
    <property type="component" value="Unassembled WGS sequence"/>
</dbReference>
<keyword evidence="2" id="KW-0732">Signal</keyword>
<reference evidence="4 5" key="1">
    <citation type="submission" date="2020-08" db="EMBL/GenBank/DDBJ databases">
        <title>Sequencing the genomes of 1000 actinobacteria strains.</title>
        <authorList>
            <person name="Klenk H.-P."/>
        </authorList>
    </citation>
    <scope>NUCLEOTIDE SEQUENCE [LARGE SCALE GENOMIC DNA]</scope>
    <source>
        <strain evidence="4 5">DSM 45809</strain>
    </source>
</reference>
<evidence type="ECO:0000259" key="3">
    <source>
        <dbReference type="Pfam" id="PF13539"/>
    </source>
</evidence>
<organism evidence="4 5">
    <name type="scientific">Actinoplanes octamycinicus</name>
    <dbReference type="NCBI Taxonomy" id="135948"/>
    <lineage>
        <taxon>Bacteria</taxon>
        <taxon>Bacillati</taxon>
        <taxon>Actinomycetota</taxon>
        <taxon>Actinomycetes</taxon>
        <taxon>Micromonosporales</taxon>
        <taxon>Micromonosporaceae</taxon>
        <taxon>Actinoplanes</taxon>
    </lineage>
</organism>
<evidence type="ECO:0000313" key="4">
    <source>
        <dbReference type="EMBL" id="MBB4742435.1"/>
    </source>
</evidence>
<dbReference type="Gene3D" id="3.30.1380.10">
    <property type="match status" value="1"/>
</dbReference>
<sequence length="296" mass="31317">MARAIDKTRHARRLVVALLACGVAAGCSGDPYAVEPSAAAPVTSVTAGPSSAAPAATPSRGSATAAPAWLGTRELRVGANGFAAAQDTPPELRRRSIVTTDELPPPADGRFHSTVEAVPASVLARSSWSPECPVKATDLRYVTVSFRGFDGLPHTGELLVNKTAATGLTKVFGRLFADGYPIERMRVTSTAELNAPPTGDGNGTDAYACRPVRGRTSWSQHSYGLAVDINPFQNPYHRGKVVLPELATSYLDRDDVRPGMIEPDGPVVRAFAAIGWKWGGDYRSLKDFMHFSATGG</sequence>
<keyword evidence="5" id="KW-1185">Reference proteome</keyword>
<dbReference type="AlphaFoldDB" id="A0A7W7H1T6"/>
<accession>A0A7W7H1T6</accession>
<dbReference type="PROSITE" id="PS51257">
    <property type="entry name" value="PROKAR_LIPOPROTEIN"/>
    <property type="match status" value="1"/>
</dbReference>
<feature type="region of interest" description="Disordered" evidence="1">
    <location>
        <begin position="43"/>
        <end position="65"/>
    </location>
</feature>
<dbReference type="GO" id="GO:0008233">
    <property type="term" value="F:peptidase activity"/>
    <property type="evidence" value="ECO:0007669"/>
    <property type="project" value="InterPro"/>
</dbReference>
<proteinExistence type="predicted"/>
<evidence type="ECO:0000313" key="5">
    <source>
        <dbReference type="Proteomes" id="UP000546162"/>
    </source>
</evidence>
<dbReference type="EMBL" id="JACHNB010000001">
    <property type="protein sequence ID" value="MBB4742435.1"/>
    <property type="molecule type" value="Genomic_DNA"/>
</dbReference>
<name>A0A7W7H1T6_9ACTN</name>
<protein>
    <recommendedName>
        <fullName evidence="3">Peptidase M15C domain-containing protein</fullName>
    </recommendedName>
</protein>
<evidence type="ECO:0000256" key="1">
    <source>
        <dbReference type="SAM" id="MobiDB-lite"/>
    </source>
</evidence>
<gene>
    <name evidence="4" type="ORF">BJY16_005894</name>
</gene>
<dbReference type="Pfam" id="PF13539">
    <property type="entry name" value="Peptidase_M15_4"/>
    <property type="match status" value="1"/>
</dbReference>
<evidence type="ECO:0000256" key="2">
    <source>
        <dbReference type="SAM" id="SignalP"/>
    </source>
</evidence>
<feature type="chain" id="PRO_5031563658" description="Peptidase M15C domain-containing protein" evidence="2">
    <location>
        <begin position="34"/>
        <end position="296"/>
    </location>
</feature>
<comment type="caution">
    <text evidence="4">The sequence shown here is derived from an EMBL/GenBank/DDBJ whole genome shotgun (WGS) entry which is preliminary data.</text>
</comment>
<dbReference type="InterPro" id="IPR009045">
    <property type="entry name" value="Zn_M74/Hedgehog-like"/>
</dbReference>
<dbReference type="InterPro" id="IPR039561">
    <property type="entry name" value="Peptidase_M15C"/>
</dbReference>
<dbReference type="RefSeq" id="WP_185042798.1">
    <property type="nucleotide sequence ID" value="NZ_BAABFG010000005.1"/>
</dbReference>